<comment type="caution">
    <text evidence="1">The sequence shown here is derived from an EMBL/GenBank/DDBJ whole genome shotgun (WGS) entry which is preliminary data.</text>
</comment>
<proteinExistence type="predicted"/>
<protein>
    <recommendedName>
        <fullName evidence="3">DUF2281 domain-containing protein</fullName>
    </recommendedName>
</protein>
<dbReference type="Proteomes" id="UP001597469">
    <property type="component" value="Unassembled WGS sequence"/>
</dbReference>
<organism evidence="1 2">
    <name type="scientific">Spirosoma soli</name>
    <dbReference type="NCBI Taxonomy" id="1770529"/>
    <lineage>
        <taxon>Bacteria</taxon>
        <taxon>Pseudomonadati</taxon>
        <taxon>Bacteroidota</taxon>
        <taxon>Cytophagia</taxon>
        <taxon>Cytophagales</taxon>
        <taxon>Cytophagaceae</taxon>
        <taxon>Spirosoma</taxon>
    </lineage>
</organism>
<name>A0ABW5M4D6_9BACT</name>
<sequence length="69" mass="7954">MSLKEQVASQLDQLTEPELARVAHYIAELKDQLPPRRIKNDAYLEVREALKGIEGSMSQFIIDERTDRV</sequence>
<accession>A0ABW5M4D6</accession>
<evidence type="ECO:0000313" key="2">
    <source>
        <dbReference type="Proteomes" id="UP001597469"/>
    </source>
</evidence>
<dbReference type="EMBL" id="JBHULN010000008">
    <property type="protein sequence ID" value="MFD2571878.1"/>
    <property type="molecule type" value="Genomic_DNA"/>
</dbReference>
<evidence type="ECO:0000313" key="1">
    <source>
        <dbReference type="EMBL" id="MFD2571878.1"/>
    </source>
</evidence>
<keyword evidence="2" id="KW-1185">Reference proteome</keyword>
<evidence type="ECO:0008006" key="3">
    <source>
        <dbReference type="Google" id="ProtNLM"/>
    </source>
</evidence>
<reference evidence="2" key="1">
    <citation type="journal article" date="2019" name="Int. J. Syst. Evol. Microbiol.">
        <title>The Global Catalogue of Microorganisms (GCM) 10K type strain sequencing project: providing services to taxonomists for standard genome sequencing and annotation.</title>
        <authorList>
            <consortium name="The Broad Institute Genomics Platform"/>
            <consortium name="The Broad Institute Genome Sequencing Center for Infectious Disease"/>
            <person name="Wu L."/>
            <person name="Ma J."/>
        </authorList>
    </citation>
    <scope>NUCLEOTIDE SEQUENCE [LARGE SCALE GENOMIC DNA]</scope>
    <source>
        <strain evidence="2">KCTC 42805</strain>
    </source>
</reference>
<dbReference type="RefSeq" id="WP_381523793.1">
    <property type="nucleotide sequence ID" value="NZ_JBHULN010000008.1"/>
</dbReference>
<gene>
    <name evidence="1" type="ORF">ACFSUS_14635</name>
</gene>